<sequence length="318" mass="34381">MDSELFRKWFVGHFLKFAVQEHLLLLLIMDGHQSHLDPELVRAAQREGVILLFLPPHTSHILQPLDVSLFGPLTADFSGVTGDLSAVSHSFLVSKKEFSRVLRDSYQRVKDWRLVVAGFRRCGLYPLDPMAIDWSRIMPYGPRRGASSPPPPTLSASSWAAPDVALPSQHSLSPAPIPNPQNQPPSAPPPPNPYITHPLVTSGRITVDLAEINYNRNTDSSGNVRRHRGGGGPCCKTGGPSSGQKRQSACSRPETPVRQPLPLPCLAALAPAAEDQCPLGLLQPPAPDFPSPVPHSALPPFVPSTVPGCLPAAAQHHH</sequence>
<proteinExistence type="predicted"/>
<dbReference type="Proteomes" id="UP001488805">
    <property type="component" value="Unassembled WGS sequence"/>
</dbReference>
<reference evidence="3 4" key="1">
    <citation type="journal article" date="2024" name="Genome Biol. Evol.">
        <title>Chromosome-level genome assembly of the viviparous eelpout Zoarces viviparus.</title>
        <authorList>
            <person name="Fuhrmann N."/>
            <person name="Brasseur M.V."/>
            <person name="Bakowski C.E."/>
            <person name="Podsiadlowski L."/>
            <person name="Prost S."/>
            <person name="Krehenwinkel H."/>
            <person name="Mayer C."/>
        </authorList>
    </citation>
    <scope>NUCLEOTIDE SEQUENCE [LARGE SCALE GENOMIC DNA]</scope>
    <source>
        <strain evidence="3">NO-MEL_2022_Ind0_liver</strain>
    </source>
</reference>
<organism evidence="3 4">
    <name type="scientific">Zoarces viviparus</name>
    <name type="common">Viviparous eelpout</name>
    <name type="synonym">Blennius viviparus</name>
    <dbReference type="NCBI Taxonomy" id="48416"/>
    <lineage>
        <taxon>Eukaryota</taxon>
        <taxon>Metazoa</taxon>
        <taxon>Chordata</taxon>
        <taxon>Craniata</taxon>
        <taxon>Vertebrata</taxon>
        <taxon>Euteleostomi</taxon>
        <taxon>Actinopterygii</taxon>
        <taxon>Neopterygii</taxon>
        <taxon>Teleostei</taxon>
        <taxon>Neoteleostei</taxon>
        <taxon>Acanthomorphata</taxon>
        <taxon>Eupercaria</taxon>
        <taxon>Perciformes</taxon>
        <taxon>Cottioidei</taxon>
        <taxon>Zoarcales</taxon>
        <taxon>Zoarcidae</taxon>
        <taxon>Zoarcinae</taxon>
        <taxon>Zoarces</taxon>
    </lineage>
</organism>
<accession>A0AAW1F081</accession>
<evidence type="ECO:0000256" key="1">
    <source>
        <dbReference type="SAM" id="MobiDB-lite"/>
    </source>
</evidence>
<evidence type="ECO:0000313" key="4">
    <source>
        <dbReference type="Proteomes" id="UP001488805"/>
    </source>
</evidence>
<feature type="compositionally biased region" description="Pro residues" evidence="1">
    <location>
        <begin position="175"/>
        <end position="193"/>
    </location>
</feature>
<dbReference type="GO" id="GO:0003676">
    <property type="term" value="F:nucleic acid binding"/>
    <property type="evidence" value="ECO:0007669"/>
    <property type="project" value="InterPro"/>
</dbReference>
<feature type="domain" description="DDE-1" evidence="2">
    <location>
        <begin position="1"/>
        <end position="75"/>
    </location>
</feature>
<dbReference type="Pfam" id="PF03184">
    <property type="entry name" value="DDE_1"/>
    <property type="match status" value="1"/>
</dbReference>
<dbReference type="EMBL" id="JBCEZU010000112">
    <property type="protein sequence ID" value="KAK9528062.1"/>
    <property type="molecule type" value="Genomic_DNA"/>
</dbReference>
<gene>
    <name evidence="3" type="ORF">VZT92_014560</name>
</gene>
<dbReference type="AlphaFoldDB" id="A0AAW1F081"/>
<dbReference type="InterPro" id="IPR004875">
    <property type="entry name" value="DDE_SF_endonuclease_dom"/>
</dbReference>
<protein>
    <recommendedName>
        <fullName evidence="2">DDE-1 domain-containing protein</fullName>
    </recommendedName>
</protein>
<feature type="region of interest" description="Disordered" evidence="1">
    <location>
        <begin position="166"/>
        <end position="198"/>
    </location>
</feature>
<keyword evidence="4" id="KW-1185">Reference proteome</keyword>
<feature type="region of interest" description="Disordered" evidence="1">
    <location>
        <begin position="216"/>
        <end position="256"/>
    </location>
</feature>
<comment type="caution">
    <text evidence="3">The sequence shown here is derived from an EMBL/GenBank/DDBJ whole genome shotgun (WGS) entry which is preliminary data.</text>
</comment>
<evidence type="ECO:0000259" key="2">
    <source>
        <dbReference type="Pfam" id="PF03184"/>
    </source>
</evidence>
<evidence type="ECO:0000313" key="3">
    <source>
        <dbReference type="EMBL" id="KAK9528062.1"/>
    </source>
</evidence>
<feature type="compositionally biased region" description="Low complexity" evidence="1">
    <location>
        <begin position="234"/>
        <end position="243"/>
    </location>
</feature>
<name>A0AAW1F081_ZOAVI</name>